<dbReference type="InterPro" id="IPR032675">
    <property type="entry name" value="LRR_dom_sf"/>
</dbReference>
<feature type="signal peptide" evidence="3">
    <location>
        <begin position="1"/>
        <end position="23"/>
    </location>
</feature>
<keyword evidence="1" id="KW-0433">Leucine-rich repeat</keyword>
<gene>
    <name evidence="4" type="ORF">BaRGS_00035219</name>
</gene>
<dbReference type="PANTHER" id="PTHR45712">
    <property type="entry name" value="AGAP008170-PA"/>
    <property type="match status" value="1"/>
</dbReference>
<evidence type="ECO:0000313" key="4">
    <source>
        <dbReference type="EMBL" id="KAK7473558.1"/>
    </source>
</evidence>
<evidence type="ECO:0000313" key="5">
    <source>
        <dbReference type="Proteomes" id="UP001519460"/>
    </source>
</evidence>
<comment type="caution">
    <text evidence="4">The sequence shown here is derived from an EMBL/GenBank/DDBJ whole genome shotgun (WGS) entry which is preliminary data.</text>
</comment>
<keyword evidence="2" id="KW-0677">Repeat</keyword>
<dbReference type="SMART" id="SM00369">
    <property type="entry name" value="LRR_TYP"/>
    <property type="match status" value="6"/>
</dbReference>
<evidence type="ECO:0000256" key="3">
    <source>
        <dbReference type="SAM" id="SignalP"/>
    </source>
</evidence>
<dbReference type="AlphaFoldDB" id="A0ABD0JF34"/>
<dbReference type="Gene3D" id="3.80.10.10">
    <property type="entry name" value="Ribonuclease Inhibitor"/>
    <property type="match status" value="2"/>
</dbReference>
<dbReference type="Proteomes" id="UP001519460">
    <property type="component" value="Unassembled WGS sequence"/>
</dbReference>
<name>A0ABD0JF34_9CAEN</name>
<sequence length="470" mass="52643">MEVLRVLVAVGVLHLCLVVGSDQDNDSLLAFLHRNNEDPVTTERMLRKTGHVSPFQDPCYVDVAPPAGDDVPCGEGLCRCRHTVANCSFRTAKVSYVPKLPSSVTELFFTHNTLLSIDRDDFFQNVTDIEFLDLSFNYLTYVSPGAFRHLKKLKTLILIAHYMTYDTLAPVLSITTLTFLDISYSVTGRLGTPPDDLFHRYPLVHLETICLRYVGISHLNMAVFRPLGRLRNVQLTGNLLNDETLHTDFLPQLTGSIVLTENSFTQFLETCRGGVSLLPNLTWLDLSTNPLKALLKNHWMSSFAYTSICLPGLKYLSLWDTYLTEVEKDTFSQKAFPSLEILSLRGNNMLTMAGQFAFQNPSLQAFSLQSCGIDFAADIVHAECFAGCPNMVAIFLQNNDFRDVTEDKFNRLFRQVTRLGVLSLTSTRIGDIKAGMFTNFTSLQVLRLNVNRLTEIPDGVFSTGTASECK</sequence>
<proteinExistence type="predicted"/>
<dbReference type="InterPro" id="IPR003591">
    <property type="entry name" value="Leu-rich_rpt_typical-subtyp"/>
</dbReference>
<dbReference type="PANTHER" id="PTHR45712:SF22">
    <property type="entry name" value="INSULIN-LIKE GROWTH FACTOR-BINDING PROTEIN COMPLEX ACID LABILE SUBUNIT"/>
    <property type="match status" value="1"/>
</dbReference>
<dbReference type="EMBL" id="JACVVK020000465">
    <property type="protein sequence ID" value="KAK7473558.1"/>
    <property type="molecule type" value="Genomic_DNA"/>
</dbReference>
<reference evidence="4 5" key="1">
    <citation type="journal article" date="2023" name="Sci. Data">
        <title>Genome assembly of the Korean intertidal mud-creeper Batillaria attramentaria.</title>
        <authorList>
            <person name="Patra A.K."/>
            <person name="Ho P.T."/>
            <person name="Jun S."/>
            <person name="Lee S.J."/>
            <person name="Kim Y."/>
            <person name="Won Y.J."/>
        </authorList>
    </citation>
    <scope>NUCLEOTIDE SEQUENCE [LARGE SCALE GENOMIC DNA]</scope>
    <source>
        <strain evidence="4">Wonlab-2016</strain>
    </source>
</reference>
<keyword evidence="3" id="KW-0732">Signal</keyword>
<accession>A0ABD0JF34</accession>
<dbReference type="PROSITE" id="PS51450">
    <property type="entry name" value="LRR"/>
    <property type="match status" value="1"/>
</dbReference>
<dbReference type="InterPro" id="IPR050333">
    <property type="entry name" value="SLRP"/>
</dbReference>
<dbReference type="SUPFAM" id="SSF52047">
    <property type="entry name" value="RNI-like"/>
    <property type="match status" value="1"/>
</dbReference>
<evidence type="ECO:0000256" key="2">
    <source>
        <dbReference type="ARBA" id="ARBA00022737"/>
    </source>
</evidence>
<evidence type="ECO:0000256" key="1">
    <source>
        <dbReference type="ARBA" id="ARBA00022614"/>
    </source>
</evidence>
<keyword evidence="5" id="KW-1185">Reference proteome</keyword>
<dbReference type="Pfam" id="PF13855">
    <property type="entry name" value="LRR_8"/>
    <property type="match status" value="3"/>
</dbReference>
<protein>
    <submittedName>
        <fullName evidence="4">Uncharacterized protein</fullName>
    </submittedName>
</protein>
<feature type="chain" id="PRO_5044816107" evidence="3">
    <location>
        <begin position="24"/>
        <end position="470"/>
    </location>
</feature>
<organism evidence="4 5">
    <name type="scientific">Batillaria attramentaria</name>
    <dbReference type="NCBI Taxonomy" id="370345"/>
    <lineage>
        <taxon>Eukaryota</taxon>
        <taxon>Metazoa</taxon>
        <taxon>Spiralia</taxon>
        <taxon>Lophotrochozoa</taxon>
        <taxon>Mollusca</taxon>
        <taxon>Gastropoda</taxon>
        <taxon>Caenogastropoda</taxon>
        <taxon>Sorbeoconcha</taxon>
        <taxon>Cerithioidea</taxon>
        <taxon>Batillariidae</taxon>
        <taxon>Batillaria</taxon>
    </lineage>
</organism>
<dbReference type="InterPro" id="IPR001611">
    <property type="entry name" value="Leu-rich_rpt"/>
</dbReference>